<evidence type="ECO:0000256" key="1">
    <source>
        <dbReference type="ARBA" id="ARBA00023125"/>
    </source>
</evidence>
<name>A0A7Z0IUG0_9ACTN</name>
<dbReference type="Gene3D" id="3.30.60.230">
    <property type="entry name" value="Lsr2, dimerization domain"/>
    <property type="match status" value="1"/>
</dbReference>
<dbReference type="GO" id="GO:0016746">
    <property type="term" value="F:acyltransferase activity"/>
    <property type="evidence" value="ECO:0007669"/>
    <property type="project" value="InterPro"/>
</dbReference>
<dbReference type="GO" id="GO:0003677">
    <property type="term" value="F:DNA binding"/>
    <property type="evidence" value="ECO:0007669"/>
    <property type="project" value="UniProtKB-KW"/>
</dbReference>
<evidence type="ECO:0000313" key="4">
    <source>
        <dbReference type="EMBL" id="NYI79912.1"/>
    </source>
</evidence>
<feature type="domain" description="Lsr2 DNA-binding" evidence="3">
    <location>
        <begin position="99"/>
        <end position="130"/>
    </location>
</feature>
<dbReference type="InterPro" id="IPR055370">
    <property type="entry name" value="Lsr2_DNA-bd"/>
</dbReference>
<dbReference type="InterPro" id="IPR036625">
    <property type="entry name" value="E3-bd_dom_sf"/>
</dbReference>
<dbReference type="Pfam" id="PF23359">
    <property type="entry name" value="Lsr2_DNA-bd"/>
    <property type="match status" value="1"/>
</dbReference>
<comment type="caution">
    <text evidence="4">The sequence shown here is derived from an EMBL/GenBank/DDBJ whole genome shotgun (WGS) entry which is preliminary data.</text>
</comment>
<evidence type="ECO:0000259" key="3">
    <source>
        <dbReference type="Pfam" id="PF23359"/>
    </source>
</evidence>
<keyword evidence="1" id="KW-0238">DNA-binding</keyword>
<gene>
    <name evidence="4" type="ORF">BJ988_004560</name>
</gene>
<dbReference type="EMBL" id="JACBZR010000001">
    <property type="protein sequence ID" value="NYI79912.1"/>
    <property type="molecule type" value="Genomic_DNA"/>
</dbReference>
<keyword evidence="5" id="KW-1185">Reference proteome</keyword>
<evidence type="ECO:0000259" key="2">
    <source>
        <dbReference type="Pfam" id="PF11774"/>
    </source>
</evidence>
<feature type="domain" description="Lsr2 dimerization" evidence="2">
    <location>
        <begin position="25"/>
        <end position="81"/>
    </location>
</feature>
<dbReference type="Gene3D" id="4.10.320.10">
    <property type="entry name" value="E3-binding domain"/>
    <property type="match status" value="1"/>
</dbReference>
<dbReference type="Pfam" id="PF11774">
    <property type="entry name" value="Lsr2"/>
    <property type="match status" value="1"/>
</dbReference>
<proteinExistence type="predicted"/>
<protein>
    <recommendedName>
        <fullName evidence="6">Lsr2 family protein</fullName>
    </recommendedName>
</protein>
<accession>A0A7Z0IUG0</accession>
<evidence type="ECO:0000313" key="5">
    <source>
        <dbReference type="Proteomes" id="UP000564496"/>
    </source>
</evidence>
<dbReference type="AlphaFoldDB" id="A0A7Z0IUG0"/>
<dbReference type="Proteomes" id="UP000564496">
    <property type="component" value="Unassembled WGS sequence"/>
</dbReference>
<organism evidence="4 5">
    <name type="scientific">Nocardioides panzhihuensis</name>
    <dbReference type="NCBI Taxonomy" id="860243"/>
    <lineage>
        <taxon>Bacteria</taxon>
        <taxon>Bacillati</taxon>
        <taxon>Actinomycetota</taxon>
        <taxon>Actinomycetes</taxon>
        <taxon>Propionibacteriales</taxon>
        <taxon>Nocardioidaceae</taxon>
        <taxon>Nocardioides</taxon>
    </lineage>
</organism>
<dbReference type="RefSeq" id="WP_343051745.1">
    <property type="nucleotide sequence ID" value="NZ_JACBZR010000001.1"/>
</dbReference>
<evidence type="ECO:0008006" key="6">
    <source>
        <dbReference type="Google" id="ProtNLM"/>
    </source>
</evidence>
<sequence>MRISLIRGAYIRPVSRVKSSEGRNMAKKVQIILEDDIDGSEAVETVSFALDGTSYEIDLSDANAAKLRDSLALFIGHAQKVSGRRGSAKKAPAAGGTTPKVMREWGKANGYTVPDRGRIPAEVRSAFEAAH</sequence>
<dbReference type="InterPro" id="IPR024412">
    <property type="entry name" value="Lsr2_dim_dom"/>
</dbReference>
<reference evidence="4 5" key="1">
    <citation type="submission" date="2020-07" db="EMBL/GenBank/DDBJ databases">
        <title>Sequencing the genomes of 1000 actinobacteria strains.</title>
        <authorList>
            <person name="Klenk H.-P."/>
        </authorList>
    </citation>
    <scope>NUCLEOTIDE SEQUENCE [LARGE SCALE GENOMIC DNA]</scope>
    <source>
        <strain evidence="4 5">DSM 26487</strain>
    </source>
</reference>
<dbReference type="InterPro" id="IPR042261">
    <property type="entry name" value="Lsr2-like_dimerization"/>
</dbReference>